<dbReference type="InterPro" id="IPR009100">
    <property type="entry name" value="AcylCoA_DH/oxidase_NM_dom_sf"/>
</dbReference>
<dbReference type="GO" id="GO:0016712">
    <property type="term" value="F:oxidoreductase activity, acting on paired donors, with incorporation or reduction of molecular oxygen, reduced flavin or flavoprotein as one donor, and incorporation of one atom of oxygen"/>
    <property type="evidence" value="ECO:0007669"/>
    <property type="project" value="TreeGrafter"/>
</dbReference>
<dbReference type="GO" id="GO:0033539">
    <property type="term" value="P:fatty acid beta-oxidation using acyl-CoA dehydrogenase"/>
    <property type="evidence" value="ECO:0007669"/>
    <property type="project" value="TreeGrafter"/>
</dbReference>
<dbReference type="Gene3D" id="2.40.110.10">
    <property type="entry name" value="Butyryl-CoA Dehydrogenase, subunit A, domain 2"/>
    <property type="match status" value="1"/>
</dbReference>
<dbReference type="SUPFAM" id="SSF56645">
    <property type="entry name" value="Acyl-CoA dehydrogenase NM domain-like"/>
    <property type="match status" value="1"/>
</dbReference>
<protein>
    <submittedName>
        <fullName evidence="3">Flavin-dependent monooxygenase</fullName>
    </submittedName>
</protein>
<dbReference type="Proteomes" id="UP000520156">
    <property type="component" value="Unassembled WGS sequence"/>
</dbReference>
<dbReference type="RefSeq" id="WP_185681741.1">
    <property type="nucleotide sequence ID" value="NZ_JACLAU010000001.1"/>
</dbReference>
<dbReference type="InterPro" id="IPR050741">
    <property type="entry name" value="Acyl-CoA_dehydrogenase"/>
</dbReference>
<dbReference type="GO" id="GO:0005737">
    <property type="term" value="C:cytoplasm"/>
    <property type="evidence" value="ECO:0007669"/>
    <property type="project" value="TreeGrafter"/>
</dbReference>
<evidence type="ECO:0000259" key="2">
    <source>
        <dbReference type="Pfam" id="PF08028"/>
    </source>
</evidence>
<reference evidence="3 4" key="1">
    <citation type="submission" date="2020-08" db="EMBL/GenBank/DDBJ databases">
        <title>The genome sequence of Novosphingobium flavum 4Y4.</title>
        <authorList>
            <person name="Liu Y."/>
        </authorList>
    </citation>
    <scope>NUCLEOTIDE SEQUENCE [LARGE SCALE GENOMIC DNA]</scope>
    <source>
        <strain evidence="3 4">4Y4</strain>
    </source>
</reference>
<proteinExistence type="predicted"/>
<organism evidence="3 4">
    <name type="scientific">Novosphingobium aerophilum</name>
    <dbReference type="NCBI Taxonomy" id="2839843"/>
    <lineage>
        <taxon>Bacteria</taxon>
        <taxon>Pseudomonadati</taxon>
        <taxon>Pseudomonadota</taxon>
        <taxon>Alphaproteobacteria</taxon>
        <taxon>Sphingomonadales</taxon>
        <taxon>Sphingomonadaceae</taxon>
        <taxon>Novosphingobium</taxon>
    </lineage>
</organism>
<dbReference type="EMBL" id="JACLAU010000001">
    <property type="protein sequence ID" value="MBC2650341.1"/>
    <property type="molecule type" value="Genomic_DNA"/>
</dbReference>
<sequence length="370" mass="40942">MPVSASTLELIGAKAAQGRKDRRIASEVVEALKADGFFRHFTPRRYGGTEGRPQDFFRDQIAIGQRDMSTAWALGIVGVHNFQIAMMDHRTQAEIFAEGPDALISSSYNPFGARAEKVDGGVMLSGRWGWSSGCLHCNWVLLGGVVPEEGYRTFLVPAADYRIEDTWYTMGLQATGSNDIVIDTPVFVPDHRTHRQMDGFNGVHFQEPGVYDMPWAQVFIRVVNTAAIGAVRHAIELMRDRVGLGTTDQTKALGDPDVLDRIARAANLADEAEAVMLRAFDEMEAKAWKPSLLDRARYRYQASLVGDRCIEAMDLIMDIGGGRSVYTGNALQDIWHDVRMARAHVANNPAGFARNYANMLMGAENADLFI</sequence>
<dbReference type="PIRSF" id="PIRSF016578">
    <property type="entry name" value="HsaA"/>
    <property type="match status" value="1"/>
</dbReference>
<feature type="domain" description="Acyl-CoA dehydrogenase C-terminal" evidence="2">
    <location>
        <begin position="226"/>
        <end position="348"/>
    </location>
</feature>
<comment type="caution">
    <text evidence="3">The sequence shown here is derived from an EMBL/GenBank/DDBJ whole genome shotgun (WGS) entry which is preliminary data.</text>
</comment>
<dbReference type="InterPro" id="IPR013107">
    <property type="entry name" value="Acyl-CoA_DH_C"/>
</dbReference>
<dbReference type="AlphaFoldDB" id="A0A7X1F4N6"/>
<dbReference type="Gene3D" id="1.20.140.10">
    <property type="entry name" value="Butyryl-CoA Dehydrogenase, subunit A, domain 3"/>
    <property type="match status" value="1"/>
</dbReference>
<keyword evidence="1" id="KW-0560">Oxidoreductase</keyword>
<keyword evidence="4" id="KW-1185">Reference proteome</keyword>
<dbReference type="Pfam" id="PF08028">
    <property type="entry name" value="Acyl-CoA_dh_2"/>
    <property type="match status" value="1"/>
</dbReference>
<dbReference type="GO" id="GO:0050660">
    <property type="term" value="F:flavin adenine dinucleotide binding"/>
    <property type="evidence" value="ECO:0007669"/>
    <property type="project" value="InterPro"/>
</dbReference>
<evidence type="ECO:0000256" key="1">
    <source>
        <dbReference type="ARBA" id="ARBA00023002"/>
    </source>
</evidence>
<dbReference type="Gene3D" id="1.10.540.10">
    <property type="entry name" value="Acyl-CoA dehydrogenase/oxidase, N-terminal domain"/>
    <property type="match status" value="1"/>
</dbReference>
<evidence type="ECO:0000313" key="3">
    <source>
        <dbReference type="EMBL" id="MBC2650341.1"/>
    </source>
</evidence>
<dbReference type="InterPro" id="IPR037069">
    <property type="entry name" value="AcylCoA_DH/ox_N_sf"/>
</dbReference>
<dbReference type="InterPro" id="IPR046373">
    <property type="entry name" value="Acyl-CoA_Oxase/DH_mid-dom_sf"/>
</dbReference>
<accession>A0A7X1F4N6</accession>
<dbReference type="InterPro" id="IPR036250">
    <property type="entry name" value="AcylCo_DH-like_C"/>
</dbReference>
<dbReference type="SUPFAM" id="SSF47203">
    <property type="entry name" value="Acyl-CoA dehydrogenase C-terminal domain-like"/>
    <property type="match status" value="1"/>
</dbReference>
<dbReference type="PANTHER" id="PTHR48083:SF19">
    <property type="entry name" value="FLAVIN-DEPENDENT MONOOXYGENASE, OXYGENASE SUBUNIT HSAA"/>
    <property type="match status" value="1"/>
</dbReference>
<evidence type="ECO:0000313" key="4">
    <source>
        <dbReference type="Proteomes" id="UP000520156"/>
    </source>
</evidence>
<dbReference type="GO" id="GO:0003995">
    <property type="term" value="F:acyl-CoA dehydrogenase activity"/>
    <property type="evidence" value="ECO:0007669"/>
    <property type="project" value="TreeGrafter"/>
</dbReference>
<gene>
    <name evidence="3" type="ORF">H7F49_01320</name>
</gene>
<name>A0A7X1F4N6_9SPHN</name>
<dbReference type="PANTHER" id="PTHR48083">
    <property type="entry name" value="MEDIUM-CHAIN SPECIFIC ACYL-COA DEHYDROGENASE, MITOCHONDRIAL-RELATED"/>
    <property type="match status" value="1"/>
</dbReference>
<keyword evidence="3" id="KW-0503">Monooxygenase</keyword>